<dbReference type="RefSeq" id="WP_008609133.1">
    <property type="nucleotide sequence ID" value="NZ_ALAB01000027.1"/>
</dbReference>
<evidence type="ECO:0000313" key="3">
    <source>
        <dbReference type="EMBL" id="EJI85166.1"/>
    </source>
</evidence>
<evidence type="ECO:0000256" key="1">
    <source>
        <dbReference type="SAM" id="MobiDB-lite"/>
    </source>
</evidence>
<dbReference type="PATRIC" id="fig|1197174.4.peg.2221"/>
<evidence type="ECO:0000256" key="2">
    <source>
        <dbReference type="SAM" id="SignalP"/>
    </source>
</evidence>
<dbReference type="EMBL" id="ALAB01000027">
    <property type="protein sequence ID" value="EJI85166.1"/>
    <property type="molecule type" value="Genomic_DNA"/>
</dbReference>
<proteinExistence type="predicted"/>
<sequence length="135" mass="13999">MRCTALLMIAALLLKSVTGFAMAGCHLGHQPAESASKQVDSHAQASDNSSAQLASAEPLNSTVELPRQADVSQPEAAAKATTPVCSLCASCCVTATLTFEQSSPQATQVTDPIPSLDFIDLSVLLNRATQPPKTC</sequence>
<comment type="caution">
    <text evidence="3">The sequence shown here is derived from an EMBL/GenBank/DDBJ whole genome shotgun (WGS) entry which is preliminary data.</text>
</comment>
<name>J1QI03_9ALTE</name>
<reference evidence="3 4" key="1">
    <citation type="journal article" date="2012" name="J. Bacteriol.">
        <title>Genome Sequence of Pectin-Degrading Alishewanella aestuarii Strain B11T, Isolated from Tidal Flat Sediment.</title>
        <authorList>
            <person name="Jung J."/>
            <person name="Choi S."/>
            <person name="Chun J."/>
            <person name="Park W."/>
        </authorList>
    </citation>
    <scope>NUCLEOTIDE SEQUENCE [LARGE SCALE GENOMIC DNA]</scope>
    <source>
        <strain evidence="3 4">B11</strain>
    </source>
</reference>
<feature type="chain" id="PRO_5003745312" description="Lipoprotein" evidence="2">
    <location>
        <begin position="24"/>
        <end position="135"/>
    </location>
</feature>
<organism evidence="3 4">
    <name type="scientific">Alishewanella aestuarii B11</name>
    <dbReference type="NCBI Taxonomy" id="1197174"/>
    <lineage>
        <taxon>Bacteria</taxon>
        <taxon>Pseudomonadati</taxon>
        <taxon>Pseudomonadota</taxon>
        <taxon>Gammaproteobacteria</taxon>
        <taxon>Alteromonadales</taxon>
        <taxon>Alteromonadaceae</taxon>
        <taxon>Alishewanella</taxon>
    </lineage>
</organism>
<protein>
    <recommendedName>
        <fullName evidence="5">Lipoprotein</fullName>
    </recommendedName>
</protein>
<accession>J1QI03</accession>
<keyword evidence="4" id="KW-1185">Reference proteome</keyword>
<dbReference type="AlphaFoldDB" id="J1QI03"/>
<dbReference type="Proteomes" id="UP000012043">
    <property type="component" value="Unassembled WGS sequence"/>
</dbReference>
<evidence type="ECO:0000313" key="4">
    <source>
        <dbReference type="Proteomes" id="UP000012043"/>
    </source>
</evidence>
<keyword evidence="2" id="KW-0732">Signal</keyword>
<feature type="region of interest" description="Disordered" evidence="1">
    <location>
        <begin position="34"/>
        <end position="59"/>
    </location>
</feature>
<gene>
    <name evidence="3" type="ORF">AEST_22680</name>
</gene>
<evidence type="ECO:0008006" key="5">
    <source>
        <dbReference type="Google" id="ProtNLM"/>
    </source>
</evidence>
<feature type="signal peptide" evidence="2">
    <location>
        <begin position="1"/>
        <end position="23"/>
    </location>
</feature>